<comment type="caution">
    <text evidence="2">The sequence shown here is derived from an EMBL/GenBank/DDBJ whole genome shotgun (WGS) entry which is preliminary data.</text>
</comment>
<evidence type="ECO:0000313" key="1">
    <source>
        <dbReference type="EMBL" id="KAK7261104.1"/>
    </source>
</evidence>
<dbReference type="EMBL" id="JAYWIO010000005">
    <property type="protein sequence ID" value="KAK7261107.1"/>
    <property type="molecule type" value="Genomic_DNA"/>
</dbReference>
<dbReference type="Proteomes" id="UP001372338">
    <property type="component" value="Unassembled WGS sequence"/>
</dbReference>
<keyword evidence="3" id="KW-1185">Reference proteome</keyword>
<dbReference type="EMBL" id="JAYWIO010000005">
    <property type="protein sequence ID" value="KAK7261104.1"/>
    <property type="molecule type" value="Genomic_DNA"/>
</dbReference>
<name>A0AAN9EP09_CROPI</name>
<accession>A0AAN9EP09</accession>
<reference evidence="2 3" key="1">
    <citation type="submission" date="2024-01" db="EMBL/GenBank/DDBJ databases">
        <title>The genomes of 5 underutilized Papilionoideae crops provide insights into root nodulation and disease resistanc.</title>
        <authorList>
            <person name="Yuan L."/>
        </authorList>
    </citation>
    <scope>NUCLEOTIDE SEQUENCE [LARGE SCALE GENOMIC DNA]</scope>
    <source>
        <strain evidence="2">ZHUSHIDOU_FW_LH</strain>
        <tissue evidence="2">Leaf</tissue>
    </source>
</reference>
<dbReference type="AlphaFoldDB" id="A0AAN9EP09"/>
<evidence type="ECO:0000313" key="3">
    <source>
        <dbReference type="Proteomes" id="UP001372338"/>
    </source>
</evidence>
<organism evidence="2 3">
    <name type="scientific">Crotalaria pallida</name>
    <name type="common">Smooth rattlebox</name>
    <name type="synonym">Crotalaria striata</name>
    <dbReference type="NCBI Taxonomy" id="3830"/>
    <lineage>
        <taxon>Eukaryota</taxon>
        <taxon>Viridiplantae</taxon>
        <taxon>Streptophyta</taxon>
        <taxon>Embryophyta</taxon>
        <taxon>Tracheophyta</taxon>
        <taxon>Spermatophyta</taxon>
        <taxon>Magnoliopsida</taxon>
        <taxon>eudicotyledons</taxon>
        <taxon>Gunneridae</taxon>
        <taxon>Pentapetalae</taxon>
        <taxon>rosids</taxon>
        <taxon>fabids</taxon>
        <taxon>Fabales</taxon>
        <taxon>Fabaceae</taxon>
        <taxon>Papilionoideae</taxon>
        <taxon>50 kb inversion clade</taxon>
        <taxon>genistoids sensu lato</taxon>
        <taxon>core genistoids</taxon>
        <taxon>Crotalarieae</taxon>
        <taxon>Crotalaria</taxon>
    </lineage>
</organism>
<proteinExistence type="predicted"/>
<evidence type="ECO:0000313" key="2">
    <source>
        <dbReference type="EMBL" id="KAK7261107.1"/>
    </source>
</evidence>
<gene>
    <name evidence="1" type="ORF">RIF29_27408</name>
    <name evidence="2" type="ORF">RIF29_27411</name>
</gene>
<sequence>MYGHDRNVCKKQTKKIWVEKKKPTREEVEDLDERLKLKESIVEGLIPEPNLARAIKAVGDLQDQQMEVVVPDKGTSQVKENQSPVEVEWTTVTRNRSKPKARVHPPNG</sequence>
<protein>
    <submittedName>
        <fullName evidence="2">Uncharacterized protein</fullName>
    </submittedName>
</protein>